<proteinExistence type="predicted"/>
<dbReference type="PANTHER" id="PTHR34153">
    <property type="entry name" value="SI:CH211-262H13.3-RELATED-RELATED"/>
    <property type="match status" value="1"/>
</dbReference>
<name>A0ABR0AEZ4_9CRUS</name>
<feature type="domain" description="DUF4806" evidence="2">
    <location>
        <begin position="22"/>
        <end position="93"/>
    </location>
</feature>
<dbReference type="PANTHER" id="PTHR34153:SF2">
    <property type="entry name" value="SI:CH211-262H13.3-RELATED"/>
    <property type="match status" value="1"/>
</dbReference>
<dbReference type="Pfam" id="PF16064">
    <property type="entry name" value="DUF4806"/>
    <property type="match status" value="1"/>
</dbReference>
<keyword evidence="4" id="KW-1185">Reference proteome</keyword>
<evidence type="ECO:0000256" key="1">
    <source>
        <dbReference type="SAM" id="MobiDB-lite"/>
    </source>
</evidence>
<comment type="caution">
    <text evidence="3">The sequence shown here is derived from an EMBL/GenBank/DDBJ whole genome shotgun (WGS) entry which is preliminary data.</text>
</comment>
<protein>
    <recommendedName>
        <fullName evidence="2">DUF4806 domain-containing protein</fullName>
    </recommendedName>
</protein>
<evidence type="ECO:0000259" key="2">
    <source>
        <dbReference type="Pfam" id="PF16064"/>
    </source>
</evidence>
<sequence>MLWRNLCQPAITPPDNPTLLLEPLNEIEEMEKMEEQLLDQDYYYQLVRINHNLEGASVRDALKRACYSIFSIKVMANVNWEGKPKKGSQQKQLDLKELPVNLTSSK</sequence>
<feature type="region of interest" description="Disordered" evidence="1">
    <location>
        <begin position="83"/>
        <end position="106"/>
    </location>
</feature>
<gene>
    <name evidence="3" type="ORF">OUZ56_008991</name>
</gene>
<dbReference type="EMBL" id="JAOYFB010000037">
    <property type="protein sequence ID" value="KAK4023590.1"/>
    <property type="molecule type" value="Genomic_DNA"/>
</dbReference>
<accession>A0ABR0AEZ4</accession>
<evidence type="ECO:0000313" key="3">
    <source>
        <dbReference type="EMBL" id="KAK4023590.1"/>
    </source>
</evidence>
<dbReference type="Proteomes" id="UP001234178">
    <property type="component" value="Unassembled WGS sequence"/>
</dbReference>
<evidence type="ECO:0000313" key="4">
    <source>
        <dbReference type="Proteomes" id="UP001234178"/>
    </source>
</evidence>
<organism evidence="3 4">
    <name type="scientific">Daphnia magna</name>
    <dbReference type="NCBI Taxonomy" id="35525"/>
    <lineage>
        <taxon>Eukaryota</taxon>
        <taxon>Metazoa</taxon>
        <taxon>Ecdysozoa</taxon>
        <taxon>Arthropoda</taxon>
        <taxon>Crustacea</taxon>
        <taxon>Branchiopoda</taxon>
        <taxon>Diplostraca</taxon>
        <taxon>Cladocera</taxon>
        <taxon>Anomopoda</taxon>
        <taxon>Daphniidae</taxon>
        <taxon>Daphnia</taxon>
    </lineage>
</organism>
<dbReference type="InterPro" id="IPR032071">
    <property type="entry name" value="DUF4806"/>
</dbReference>
<reference evidence="3 4" key="1">
    <citation type="journal article" date="2023" name="Nucleic Acids Res.">
        <title>The hologenome of Daphnia magna reveals possible DNA methylation and microbiome-mediated evolution of the host genome.</title>
        <authorList>
            <person name="Chaturvedi A."/>
            <person name="Li X."/>
            <person name="Dhandapani V."/>
            <person name="Marshall H."/>
            <person name="Kissane S."/>
            <person name="Cuenca-Cambronero M."/>
            <person name="Asole G."/>
            <person name="Calvet F."/>
            <person name="Ruiz-Romero M."/>
            <person name="Marangio P."/>
            <person name="Guigo R."/>
            <person name="Rago D."/>
            <person name="Mirbahai L."/>
            <person name="Eastwood N."/>
            <person name="Colbourne J.K."/>
            <person name="Zhou J."/>
            <person name="Mallon E."/>
            <person name="Orsini L."/>
        </authorList>
    </citation>
    <scope>NUCLEOTIDE SEQUENCE [LARGE SCALE GENOMIC DNA]</scope>
    <source>
        <strain evidence="3">LRV0_1</strain>
    </source>
</reference>